<organism evidence="1 2">
    <name type="scientific">Cedecea neteri</name>
    <dbReference type="NCBI Taxonomy" id="158822"/>
    <lineage>
        <taxon>Bacteria</taxon>
        <taxon>Pseudomonadati</taxon>
        <taxon>Pseudomonadota</taxon>
        <taxon>Gammaproteobacteria</taxon>
        <taxon>Enterobacterales</taxon>
        <taxon>Enterobacteriaceae</taxon>
        <taxon>Cedecea</taxon>
    </lineage>
</organism>
<evidence type="ECO:0008006" key="3">
    <source>
        <dbReference type="Google" id="ProtNLM"/>
    </source>
</evidence>
<proteinExistence type="predicted"/>
<sequence length="138" mass="13714">MLTVFTLFPVTKASGVNLGNLNARQGDITLNANGKLVVNNSLANGSLTAQADSVVLSGEHKSGGATQVNSRSDITVANGKLASDRDITLNGSGKLALNNSQLSAGNDIALDAGAVSTDVASEANAGGAIRASRGGTYG</sequence>
<reference evidence="1 2" key="1">
    <citation type="submission" date="2018-06" db="EMBL/GenBank/DDBJ databases">
        <authorList>
            <consortium name="Pathogen Informatics"/>
            <person name="Doyle S."/>
        </authorList>
    </citation>
    <scope>NUCLEOTIDE SEQUENCE [LARGE SCALE GENOMIC DNA]</scope>
    <source>
        <strain evidence="1 2">NCTC12120</strain>
    </source>
</reference>
<evidence type="ECO:0000313" key="2">
    <source>
        <dbReference type="Proteomes" id="UP000251197"/>
    </source>
</evidence>
<gene>
    <name evidence="1" type="ORF">NCTC12120_05693</name>
</gene>
<accession>A0A2X3IZ84</accession>
<dbReference type="EMBL" id="UAVU01000009">
    <property type="protein sequence ID" value="SQC92496.1"/>
    <property type="molecule type" value="Genomic_DNA"/>
</dbReference>
<dbReference type="InterPro" id="IPR012332">
    <property type="entry name" value="Autotransporter_pectin_lyase_C"/>
</dbReference>
<evidence type="ECO:0000313" key="1">
    <source>
        <dbReference type="EMBL" id="SQC92496.1"/>
    </source>
</evidence>
<dbReference type="AlphaFoldDB" id="A0A2X3IZ84"/>
<dbReference type="Gene3D" id="2.160.20.20">
    <property type="match status" value="1"/>
</dbReference>
<dbReference type="Proteomes" id="UP000251197">
    <property type="component" value="Unassembled WGS sequence"/>
</dbReference>
<protein>
    <recommendedName>
        <fullName evidence="3">Filamentous hemagglutinin</fullName>
    </recommendedName>
</protein>
<name>A0A2X3IZ84_9ENTR</name>